<keyword evidence="3" id="KW-1185">Reference proteome</keyword>
<dbReference type="PROSITE" id="PS00571">
    <property type="entry name" value="AMIDASES"/>
    <property type="match status" value="1"/>
</dbReference>
<dbReference type="WBParaSite" id="Minc3s05391g38152">
    <property type="protein sequence ID" value="Minc3s05391g38152"/>
    <property type="gene ID" value="Minc3s05391g38152"/>
</dbReference>
<dbReference type="Gene3D" id="3.90.1300.10">
    <property type="entry name" value="Amidase signature (AS) domain"/>
    <property type="match status" value="2"/>
</dbReference>
<dbReference type="InterPro" id="IPR036928">
    <property type="entry name" value="AS_sf"/>
</dbReference>
<dbReference type="PANTHER" id="PTHR43372">
    <property type="entry name" value="FATTY-ACID AMIDE HYDROLASE"/>
    <property type="match status" value="1"/>
</dbReference>
<dbReference type="Pfam" id="PF01425">
    <property type="entry name" value="Amidase"/>
    <property type="match status" value="2"/>
</dbReference>
<proteinExistence type="inferred from homology"/>
<reference evidence="4" key="1">
    <citation type="submission" date="2022-11" db="UniProtKB">
        <authorList>
            <consortium name="WormBaseParasite"/>
        </authorList>
    </citation>
    <scope>IDENTIFICATION</scope>
</reference>
<evidence type="ECO:0000256" key="1">
    <source>
        <dbReference type="ARBA" id="ARBA00009199"/>
    </source>
</evidence>
<dbReference type="InterPro" id="IPR023631">
    <property type="entry name" value="Amidase_dom"/>
</dbReference>
<dbReference type="GO" id="GO:0012505">
    <property type="term" value="C:endomembrane system"/>
    <property type="evidence" value="ECO:0007669"/>
    <property type="project" value="TreeGrafter"/>
</dbReference>
<dbReference type="Proteomes" id="UP000887563">
    <property type="component" value="Unplaced"/>
</dbReference>
<feature type="domain" description="Amidase" evidence="2">
    <location>
        <begin position="189"/>
        <end position="274"/>
    </location>
</feature>
<accession>A0A914NEY4</accession>
<organism evidence="3 4">
    <name type="scientific">Meloidogyne incognita</name>
    <name type="common">Southern root-knot nematode worm</name>
    <name type="synonym">Oxyuris incognita</name>
    <dbReference type="NCBI Taxonomy" id="6306"/>
    <lineage>
        <taxon>Eukaryota</taxon>
        <taxon>Metazoa</taxon>
        <taxon>Ecdysozoa</taxon>
        <taxon>Nematoda</taxon>
        <taxon>Chromadorea</taxon>
        <taxon>Rhabditida</taxon>
        <taxon>Tylenchina</taxon>
        <taxon>Tylenchomorpha</taxon>
        <taxon>Tylenchoidea</taxon>
        <taxon>Meloidogynidae</taxon>
        <taxon>Meloidogyninae</taxon>
        <taxon>Meloidogyne</taxon>
        <taxon>Meloidogyne incognita group</taxon>
    </lineage>
</organism>
<evidence type="ECO:0000259" key="2">
    <source>
        <dbReference type="Pfam" id="PF01425"/>
    </source>
</evidence>
<dbReference type="AlphaFoldDB" id="A0A914NEY4"/>
<dbReference type="SUPFAM" id="SSF75304">
    <property type="entry name" value="Amidase signature (AS) enzymes"/>
    <property type="match status" value="2"/>
</dbReference>
<dbReference type="PANTHER" id="PTHR43372:SF4">
    <property type="entry name" value="FATTY-ACID AMIDE HYDROLASE 2"/>
    <property type="match status" value="1"/>
</dbReference>
<name>A0A914NEY4_MELIC</name>
<evidence type="ECO:0000313" key="4">
    <source>
        <dbReference type="WBParaSite" id="Minc3s05391g38152"/>
    </source>
</evidence>
<sequence>MSSSRKLKSRDLVLAYIERLKIVNETVNGLTQNNTKALELAERCDEELANMTKDKRNELAKTKPLFGVPFTVKANIEVKGFITSRCNLYEMNSPPSEVEATVVTRLLEAGAIILGITTMPNNGVSWAVDDSACGVVNNPHDTRRMSGGSSGGEGVLVASAGSLFGIGNDIGGSVRIPAYMNGIFGLKPGSSGGEGVLVASAGSLFGIGNDIGGSVRIPAYMNGIFGLKPTSFPNHTIPVDGILPKFTDYQPASEMLTMGPLVRYASDLPLIMSASFFKLEKFGNY</sequence>
<protein>
    <submittedName>
        <fullName evidence="4">Amidase domain-containing protein</fullName>
    </submittedName>
</protein>
<feature type="domain" description="Amidase" evidence="2">
    <location>
        <begin position="11"/>
        <end position="188"/>
    </location>
</feature>
<evidence type="ECO:0000313" key="3">
    <source>
        <dbReference type="Proteomes" id="UP000887563"/>
    </source>
</evidence>
<dbReference type="InterPro" id="IPR052739">
    <property type="entry name" value="FAAH2"/>
</dbReference>
<comment type="similarity">
    <text evidence="1">Belongs to the amidase family.</text>
</comment>
<dbReference type="InterPro" id="IPR020556">
    <property type="entry name" value="Amidase_CS"/>
</dbReference>